<dbReference type="SFLD" id="SFLDG01129">
    <property type="entry name" value="C1.5:_HAD__Beta-PGM__Phosphata"/>
    <property type="match status" value="1"/>
</dbReference>
<dbReference type="SUPFAM" id="SSF56784">
    <property type="entry name" value="HAD-like"/>
    <property type="match status" value="1"/>
</dbReference>
<accession>A0A897MZS4</accession>
<dbReference type="RefSeq" id="WP_238477924.1">
    <property type="nucleotide sequence ID" value="NZ_CP064786.1"/>
</dbReference>
<dbReference type="InterPro" id="IPR036412">
    <property type="entry name" value="HAD-like_sf"/>
</dbReference>
<dbReference type="GO" id="GO:0016791">
    <property type="term" value="F:phosphatase activity"/>
    <property type="evidence" value="ECO:0007669"/>
    <property type="project" value="TreeGrafter"/>
</dbReference>
<dbReference type="Pfam" id="PF00702">
    <property type="entry name" value="Hydrolase"/>
    <property type="match status" value="1"/>
</dbReference>
<evidence type="ECO:0000256" key="3">
    <source>
        <dbReference type="ARBA" id="ARBA00022723"/>
    </source>
</evidence>
<evidence type="ECO:0000313" key="7">
    <source>
        <dbReference type="Proteomes" id="UP000663586"/>
    </source>
</evidence>
<dbReference type="AlphaFoldDB" id="A0A897MZS4"/>
<proteinExistence type="inferred from homology"/>
<dbReference type="Gene3D" id="1.20.120.710">
    <property type="entry name" value="Haloacid dehalogenase hydrolase-like domain"/>
    <property type="match status" value="1"/>
</dbReference>
<dbReference type="GO" id="GO:0046872">
    <property type="term" value="F:metal ion binding"/>
    <property type="evidence" value="ECO:0007669"/>
    <property type="project" value="UniProtKB-KW"/>
</dbReference>
<protein>
    <submittedName>
        <fullName evidence="6">HAD superfamily hydrolase</fullName>
    </submittedName>
</protein>
<dbReference type="InterPro" id="IPR051400">
    <property type="entry name" value="HAD-like_hydrolase"/>
</dbReference>
<dbReference type="PANTHER" id="PTHR46470:SF2">
    <property type="entry name" value="GLYCERALDEHYDE 3-PHOSPHATE PHOSPHATASE"/>
    <property type="match status" value="1"/>
</dbReference>
<dbReference type="SFLD" id="SFLDS00003">
    <property type="entry name" value="Haloacid_Dehalogenase"/>
    <property type="match status" value="1"/>
</dbReference>
<keyword evidence="4 6" id="KW-0378">Hydrolase</keyword>
<gene>
    <name evidence="6" type="ORF">AArcS_2689</name>
</gene>
<dbReference type="Gene3D" id="3.40.50.1000">
    <property type="entry name" value="HAD superfamily/HAD-like"/>
    <property type="match status" value="1"/>
</dbReference>
<name>A0A897MZS4_9EURY</name>
<dbReference type="Proteomes" id="UP000663586">
    <property type="component" value="Chromosome"/>
</dbReference>
<dbReference type="NCBIfam" id="TIGR01509">
    <property type="entry name" value="HAD-SF-IA-v3"/>
    <property type="match status" value="1"/>
</dbReference>
<evidence type="ECO:0000256" key="4">
    <source>
        <dbReference type="ARBA" id="ARBA00022801"/>
    </source>
</evidence>
<dbReference type="EMBL" id="CP064786">
    <property type="protein sequence ID" value="QSG03885.1"/>
    <property type="molecule type" value="Genomic_DNA"/>
</dbReference>
<keyword evidence="5" id="KW-0460">Magnesium</keyword>
<dbReference type="PANTHER" id="PTHR46470">
    <property type="entry name" value="N-ACYLNEURAMINATE-9-PHOSPHATASE"/>
    <property type="match status" value="1"/>
</dbReference>
<dbReference type="GO" id="GO:0044281">
    <property type="term" value="P:small molecule metabolic process"/>
    <property type="evidence" value="ECO:0007669"/>
    <property type="project" value="UniProtKB-ARBA"/>
</dbReference>
<dbReference type="GeneID" id="70686070"/>
<sequence length="219" mass="23555">MTVSAVVFDLDETLAIPRRERQTLMTDAMASIDAPAPTREEYLEAHSQHLTGETRAPIFTDIFETYDTDVDPADAATAYRGEIAAALKPVEDAESLLAELRGRYRVGLLTNGPVVAQRDKIETLGWETLFDEAIVTGELSAGKPDSRAFEAILAALDVPAAETVYVGDQVRTDIHGAKDAGLQAIQVLYDGGPGPDERADTHVDRAAMATELPDALGTM</sequence>
<reference evidence="6" key="1">
    <citation type="submission" date="2020-11" db="EMBL/GenBank/DDBJ databases">
        <title>Carbohydrate-dependent, anaerobic sulfur respiration: A novel catabolism in halophilic archaea.</title>
        <authorList>
            <person name="Sorokin D.Y."/>
            <person name="Messina E."/>
            <person name="Smedile F."/>
            <person name="La Cono V."/>
            <person name="Hallsworth J.E."/>
            <person name="Yakimov M.M."/>
        </authorList>
    </citation>
    <scope>NUCLEOTIDE SEQUENCE</scope>
    <source>
        <strain evidence="6">AArc-S</strain>
    </source>
</reference>
<comment type="cofactor">
    <cofactor evidence="1">
        <name>Mg(2+)</name>
        <dbReference type="ChEBI" id="CHEBI:18420"/>
    </cofactor>
</comment>
<keyword evidence="3" id="KW-0479">Metal-binding</keyword>
<evidence type="ECO:0000313" key="6">
    <source>
        <dbReference type="EMBL" id="QSG03885.1"/>
    </source>
</evidence>
<organism evidence="6 7">
    <name type="scientific">Natranaeroarchaeum sulfidigenes</name>
    <dbReference type="NCBI Taxonomy" id="2784880"/>
    <lineage>
        <taxon>Archaea</taxon>
        <taxon>Methanobacteriati</taxon>
        <taxon>Methanobacteriota</taxon>
        <taxon>Stenosarchaea group</taxon>
        <taxon>Halobacteria</taxon>
        <taxon>Halobacteriales</taxon>
        <taxon>Natronoarchaeaceae</taxon>
        <taxon>Natranaeroarchaeum</taxon>
    </lineage>
</organism>
<dbReference type="InterPro" id="IPR023214">
    <property type="entry name" value="HAD_sf"/>
</dbReference>
<comment type="similarity">
    <text evidence="2">Belongs to the HAD-like hydrolase superfamily.</text>
</comment>
<dbReference type="InterPro" id="IPR006439">
    <property type="entry name" value="HAD-SF_hydro_IA"/>
</dbReference>
<evidence type="ECO:0000256" key="5">
    <source>
        <dbReference type="ARBA" id="ARBA00022842"/>
    </source>
</evidence>
<dbReference type="NCBIfam" id="TIGR01549">
    <property type="entry name" value="HAD-SF-IA-v1"/>
    <property type="match status" value="1"/>
</dbReference>
<keyword evidence="7" id="KW-1185">Reference proteome</keyword>
<evidence type="ECO:0000256" key="1">
    <source>
        <dbReference type="ARBA" id="ARBA00001946"/>
    </source>
</evidence>
<evidence type="ECO:0000256" key="2">
    <source>
        <dbReference type="ARBA" id="ARBA00007958"/>
    </source>
</evidence>
<dbReference type="KEGG" id="hara:AArcS_2689"/>